<sequence length="164" mass="18258">MFNHYDDILTMRFLAHTVTAVALVTAVLAAPTNSKVTGASLVQRQQVEELEPYGAYGNVKRQESEELEPYGAYGNVKRQETEESEPYGAYGNVKRQESEESEPYGAYGNFKRQESEESEPYGAYGNVDTLVTQACLVPNVLCDLLSTYTSLRANLPLNASRLFQ</sequence>
<protein>
    <submittedName>
        <fullName evidence="2">Uncharacterized protein</fullName>
    </submittedName>
</protein>
<dbReference type="VEuPathDB" id="FungiDB:A9K55_004262"/>
<dbReference type="Proteomes" id="UP000323067">
    <property type="component" value="Chromosome v"/>
</dbReference>
<accession>A0A2H4SM88</accession>
<reference evidence="2 3" key="1">
    <citation type="journal article" date="2017" name="BMC Genomics">
        <title>Chromosome level assembly and secondary metabolite potential of the parasitic fungus Cordyceps militaris.</title>
        <authorList>
            <person name="Kramer G.J."/>
            <person name="Nodwell J.R."/>
        </authorList>
    </citation>
    <scope>NUCLEOTIDE SEQUENCE [LARGE SCALE GENOMIC DNA]</scope>
    <source>
        <strain evidence="2 3">ATCC 34164</strain>
    </source>
</reference>
<gene>
    <name evidence="2" type="ORF">A9K55_004262</name>
</gene>
<evidence type="ECO:0000313" key="3">
    <source>
        <dbReference type="Proteomes" id="UP000323067"/>
    </source>
</evidence>
<dbReference type="EMBL" id="CP023325">
    <property type="protein sequence ID" value="ATY64218.1"/>
    <property type="molecule type" value="Genomic_DNA"/>
</dbReference>
<feature type="region of interest" description="Disordered" evidence="1">
    <location>
        <begin position="67"/>
        <end position="113"/>
    </location>
</feature>
<dbReference type="OrthoDB" id="4868589at2759"/>
<name>A0A2H4SM88_CORMI</name>
<dbReference type="AlphaFoldDB" id="A0A2H4SM88"/>
<evidence type="ECO:0000313" key="2">
    <source>
        <dbReference type="EMBL" id="ATY64218.1"/>
    </source>
</evidence>
<organism evidence="2 3">
    <name type="scientific">Cordyceps militaris</name>
    <name type="common">Caterpillar fungus</name>
    <name type="synonym">Clavaria militaris</name>
    <dbReference type="NCBI Taxonomy" id="73501"/>
    <lineage>
        <taxon>Eukaryota</taxon>
        <taxon>Fungi</taxon>
        <taxon>Dikarya</taxon>
        <taxon>Ascomycota</taxon>
        <taxon>Pezizomycotina</taxon>
        <taxon>Sordariomycetes</taxon>
        <taxon>Hypocreomycetidae</taxon>
        <taxon>Hypocreales</taxon>
        <taxon>Cordycipitaceae</taxon>
        <taxon>Cordyceps</taxon>
    </lineage>
</organism>
<evidence type="ECO:0000256" key="1">
    <source>
        <dbReference type="SAM" id="MobiDB-lite"/>
    </source>
</evidence>
<proteinExistence type="predicted"/>
<dbReference type="VEuPathDB" id="FungiDB:CCM_04406"/>